<proteinExistence type="predicted"/>
<evidence type="ECO:0000256" key="2">
    <source>
        <dbReference type="ARBA" id="ARBA00023043"/>
    </source>
</evidence>
<evidence type="ECO:0000256" key="3">
    <source>
        <dbReference type="PROSITE-ProRule" id="PRU00023"/>
    </source>
</evidence>
<protein>
    <submittedName>
        <fullName evidence="4">Ankyrin</fullName>
    </submittedName>
</protein>
<dbReference type="Proteomes" id="UP000799640">
    <property type="component" value="Unassembled WGS sequence"/>
</dbReference>
<dbReference type="EMBL" id="ML996707">
    <property type="protein sequence ID" value="KAF2396336.1"/>
    <property type="molecule type" value="Genomic_DNA"/>
</dbReference>
<dbReference type="GO" id="GO:0005829">
    <property type="term" value="C:cytosol"/>
    <property type="evidence" value="ECO:0007669"/>
    <property type="project" value="TreeGrafter"/>
</dbReference>
<evidence type="ECO:0000256" key="1">
    <source>
        <dbReference type="ARBA" id="ARBA00022737"/>
    </source>
</evidence>
<keyword evidence="1" id="KW-0677">Repeat</keyword>
<evidence type="ECO:0000313" key="5">
    <source>
        <dbReference type="Proteomes" id="UP000799640"/>
    </source>
</evidence>
<dbReference type="SUPFAM" id="SSF48403">
    <property type="entry name" value="Ankyrin repeat"/>
    <property type="match status" value="1"/>
</dbReference>
<accession>A0A6G1HKF3</accession>
<dbReference type="Pfam" id="PF12796">
    <property type="entry name" value="Ank_2"/>
    <property type="match status" value="1"/>
</dbReference>
<gene>
    <name evidence="4" type="ORF">EJ06DRAFT_235207</name>
</gene>
<dbReference type="PROSITE" id="PS50088">
    <property type="entry name" value="ANK_REPEAT"/>
    <property type="match status" value="2"/>
</dbReference>
<name>A0A6G1HKF3_9PEZI</name>
<dbReference type="InterPro" id="IPR051070">
    <property type="entry name" value="NF-kappa-B_inhibitor"/>
</dbReference>
<keyword evidence="5" id="KW-1185">Reference proteome</keyword>
<dbReference type="PROSITE" id="PS50297">
    <property type="entry name" value="ANK_REP_REGION"/>
    <property type="match status" value="1"/>
</dbReference>
<dbReference type="SMART" id="SM00248">
    <property type="entry name" value="ANK"/>
    <property type="match status" value="4"/>
</dbReference>
<dbReference type="PANTHER" id="PTHR46680">
    <property type="entry name" value="NF-KAPPA-B INHIBITOR ALPHA"/>
    <property type="match status" value="1"/>
</dbReference>
<feature type="repeat" description="ANK" evidence="3">
    <location>
        <begin position="318"/>
        <end position="349"/>
    </location>
</feature>
<dbReference type="OrthoDB" id="5431422at2759"/>
<dbReference type="Gene3D" id="1.25.40.20">
    <property type="entry name" value="Ankyrin repeat-containing domain"/>
    <property type="match status" value="3"/>
</dbReference>
<dbReference type="Pfam" id="PF00023">
    <property type="entry name" value="Ank"/>
    <property type="match status" value="1"/>
</dbReference>
<dbReference type="InterPro" id="IPR002110">
    <property type="entry name" value="Ankyrin_rpt"/>
</dbReference>
<feature type="repeat" description="ANK" evidence="3">
    <location>
        <begin position="92"/>
        <end position="124"/>
    </location>
</feature>
<dbReference type="AlphaFoldDB" id="A0A6G1HKF3"/>
<reference evidence="4" key="1">
    <citation type="journal article" date="2020" name="Stud. Mycol.">
        <title>101 Dothideomycetes genomes: a test case for predicting lifestyles and emergence of pathogens.</title>
        <authorList>
            <person name="Haridas S."/>
            <person name="Albert R."/>
            <person name="Binder M."/>
            <person name="Bloem J."/>
            <person name="Labutti K."/>
            <person name="Salamov A."/>
            <person name="Andreopoulos B."/>
            <person name="Baker S."/>
            <person name="Barry K."/>
            <person name="Bills G."/>
            <person name="Bluhm B."/>
            <person name="Cannon C."/>
            <person name="Castanera R."/>
            <person name="Culley D."/>
            <person name="Daum C."/>
            <person name="Ezra D."/>
            <person name="Gonzalez J."/>
            <person name="Henrissat B."/>
            <person name="Kuo A."/>
            <person name="Liang C."/>
            <person name="Lipzen A."/>
            <person name="Lutzoni F."/>
            <person name="Magnuson J."/>
            <person name="Mondo S."/>
            <person name="Nolan M."/>
            <person name="Ohm R."/>
            <person name="Pangilinan J."/>
            <person name="Park H.-J."/>
            <person name="Ramirez L."/>
            <person name="Alfaro M."/>
            <person name="Sun H."/>
            <person name="Tritt A."/>
            <person name="Yoshinaga Y."/>
            <person name="Zwiers L.-H."/>
            <person name="Turgeon B."/>
            <person name="Goodwin S."/>
            <person name="Spatafora J."/>
            <person name="Crous P."/>
            <person name="Grigoriev I."/>
        </authorList>
    </citation>
    <scope>NUCLEOTIDE SEQUENCE</scope>
    <source>
        <strain evidence="4">CBS 262.69</strain>
    </source>
</reference>
<dbReference type="PANTHER" id="PTHR46680:SF3">
    <property type="entry name" value="NF-KAPPA-B INHIBITOR CACTUS"/>
    <property type="match status" value="1"/>
</dbReference>
<dbReference type="InterPro" id="IPR036770">
    <property type="entry name" value="Ankyrin_rpt-contain_sf"/>
</dbReference>
<organism evidence="4 5">
    <name type="scientific">Trichodelitschia bisporula</name>
    <dbReference type="NCBI Taxonomy" id="703511"/>
    <lineage>
        <taxon>Eukaryota</taxon>
        <taxon>Fungi</taxon>
        <taxon>Dikarya</taxon>
        <taxon>Ascomycota</taxon>
        <taxon>Pezizomycotina</taxon>
        <taxon>Dothideomycetes</taxon>
        <taxon>Dothideomycetes incertae sedis</taxon>
        <taxon>Phaeotrichales</taxon>
        <taxon>Phaeotrichaceae</taxon>
        <taxon>Trichodelitschia</taxon>
    </lineage>
</organism>
<sequence>MGSRKCSDKRCHVLPEFTLRATYRFPAWFAAKLVYISMANSTSGPSFGISVQRIVPHHSPTLLQSIAYGDLCSIQRAFSSGLATPNDIASSDGRTLLHFALGFRQCHISEFLLKAGANVHLQVNDELSPLVSAWMIILHDTPQNMVRTEDLQALFPQTEEVVEAFSFPMIHQIALGFKKTDLEQYLRYSTDDINAKDAIGWTALFWALVRQDEATALTLIRFNADVNVSMAFGTVLNRGPLGTNWRDQASPRHLIHAFLPRCAHPTLFQLLVDAGVDVTLRNAKEQTALHLATEKLDGEVYLPIFRGLPFDVNSRNYLGRTPLHIAAFKNPRSFRWLLDNGADVEAVDVDGDTPLLASVGSDFFTRQAFQCLLEHGANYLHRNNLGESVLHKAASLWRGLDTWDFDGLRALDILTTARLRGLDVNWRDIEGRTAMQVLRARVLMSPSERYRDMLAQWYEDEFYEDPNIYFTPSSHPQHPFDPQMLAQFEEAFQQLLDSVAEHNEAESICGSDDDLFFDCHEEQGCEHADLP</sequence>
<evidence type="ECO:0000313" key="4">
    <source>
        <dbReference type="EMBL" id="KAF2396336.1"/>
    </source>
</evidence>
<dbReference type="GO" id="GO:0071356">
    <property type="term" value="P:cellular response to tumor necrosis factor"/>
    <property type="evidence" value="ECO:0007669"/>
    <property type="project" value="TreeGrafter"/>
</dbReference>
<keyword evidence="2 3" id="KW-0040">ANK repeat</keyword>
<dbReference type="GO" id="GO:0051059">
    <property type="term" value="F:NF-kappaB binding"/>
    <property type="evidence" value="ECO:0007669"/>
    <property type="project" value="TreeGrafter"/>
</dbReference>